<dbReference type="SMART" id="SM00849">
    <property type="entry name" value="Lactamase_B"/>
    <property type="match status" value="1"/>
</dbReference>
<dbReference type="OrthoDB" id="420651at2"/>
<dbReference type="CDD" id="cd16282">
    <property type="entry name" value="metallo-hydrolase-like_MBL-fold"/>
    <property type="match status" value="1"/>
</dbReference>
<dbReference type="PANTHER" id="PTHR42951:SF20">
    <property type="entry name" value="BETA LACTAMASE"/>
    <property type="match status" value="1"/>
</dbReference>
<dbReference type="Pfam" id="PF00753">
    <property type="entry name" value="Lactamase_B"/>
    <property type="match status" value="1"/>
</dbReference>
<dbReference type="Proteomes" id="UP000253303">
    <property type="component" value="Unassembled WGS sequence"/>
</dbReference>
<feature type="domain" description="Metallo-beta-lactamase" evidence="1">
    <location>
        <begin position="33"/>
        <end position="222"/>
    </location>
</feature>
<dbReference type="InterPro" id="IPR050855">
    <property type="entry name" value="NDM-1-like"/>
</dbReference>
<dbReference type="InterPro" id="IPR001279">
    <property type="entry name" value="Metallo-B-lactamas"/>
</dbReference>
<dbReference type="InterPro" id="IPR036866">
    <property type="entry name" value="RibonucZ/Hydroxyglut_hydro"/>
</dbReference>
<sequence>MSKPFASTADTEEKPEILEVLADGVYALTTGGDPNVGAIEGEDFLVCFEARATPVMAERWLERLREHTDKPVRYLVLSHYHAVRVLGAAGFDAQEIITHTETRRLITERGKEDWDVEFGRMPRLFAGHETIPGLTWPTVTFDDHLSIELGGDRGTVELAWAGNGHTSGDIYAYVPKSKVLFAGDLVENGSAVYTGDAYHQEWMTTTLDRVKALDVDILVGGRGEIAHDRAASQRAIELTRDFLSTLLGAVEKIKTRGGTVEQAYVAAREALLPVYGGMPVFEHAMVFDTWRAWEELDGSGPGIWTPERDREVWDRLTG</sequence>
<dbReference type="EMBL" id="QMEY01000020">
    <property type="protein sequence ID" value="RBQ15898.1"/>
    <property type="molecule type" value="Genomic_DNA"/>
</dbReference>
<reference evidence="2 3" key="1">
    <citation type="submission" date="2018-06" db="EMBL/GenBank/DDBJ databases">
        <title>Sphaerisporangium craniellae sp. nov., isolated from a marine sponge in the South China Sea.</title>
        <authorList>
            <person name="Li L."/>
        </authorList>
    </citation>
    <scope>NUCLEOTIDE SEQUENCE [LARGE SCALE GENOMIC DNA]</scope>
    <source>
        <strain evidence="2 3">LHW63015</strain>
    </source>
</reference>
<organism evidence="2 3">
    <name type="scientific">Spongiactinospora rosea</name>
    <dbReference type="NCBI Taxonomy" id="2248750"/>
    <lineage>
        <taxon>Bacteria</taxon>
        <taxon>Bacillati</taxon>
        <taxon>Actinomycetota</taxon>
        <taxon>Actinomycetes</taxon>
        <taxon>Streptosporangiales</taxon>
        <taxon>Streptosporangiaceae</taxon>
        <taxon>Spongiactinospora</taxon>
    </lineage>
</organism>
<dbReference type="RefSeq" id="WP_113984818.1">
    <property type="nucleotide sequence ID" value="NZ_QMEY01000020.1"/>
</dbReference>
<name>A0A366LPR5_9ACTN</name>
<evidence type="ECO:0000259" key="1">
    <source>
        <dbReference type="SMART" id="SM00849"/>
    </source>
</evidence>
<proteinExistence type="predicted"/>
<comment type="caution">
    <text evidence="2">The sequence shown here is derived from an EMBL/GenBank/DDBJ whole genome shotgun (WGS) entry which is preliminary data.</text>
</comment>
<dbReference type="SUPFAM" id="SSF56281">
    <property type="entry name" value="Metallo-hydrolase/oxidoreductase"/>
    <property type="match status" value="1"/>
</dbReference>
<evidence type="ECO:0000313" key="3">
    <source>
        <dbReference type="Proteomes" id="UP000253303"/>
    </source>
</evidence>
<dbReference type="Gene3D" id="3.60.15.10">
    <property type="entry name" value="Ribonuclease Z/Hydroxyacylglutathione hydrolase-like"/>
    <property type="match status" value="1"/>
</dbReference>
<protein>
    <submittedName>
        <fullName evidence="2">MBL fold metallo-hydrolase</fullName>
    </submittedName>
</protein>
<keyword evidence="3" id="KW-1185">Reference proteome</keyword>
<evidence type="ECO:0000313" key="2">
    <source>
        <dbReference type="EMBL" id="RBQ15898.1"/>
    </source>
</evidence>
<gene>
    <name evidence="2" type="ORF">DP939_33375</name>
</gene>
<dbReference type="GO" id="GO:0016787">
    <property type="term" value="F:hydrolase activity"/>
    <property type="evidence" value="ECO:0007669"/>
    <property type="project" value="UniProtKB-KW"/>
</dbReference>
<dbReference type="PANTHER" id="PTHR42951">
    <property type="entry name" value="METALLO-BETA-LACTAMASE DOMAIN-CONTAINING"/>
    <property type="match status" value="1"/>
</dbReference>
<dbReference type="AlphaFoldDB" id="A0A366LPR5"/>
<accession>A0A366LPR5</accession>
<keyword evidence="2" id="KW-0378">Hydrolase</keyword>